<evidence type="ECO:0000313" key="3">
    <source>
        <dbReference type="EMBL" id="KAF6174627.1"/>
    </source>
</evidence>
<reference evidence="3 4" key="1">
    <citation type="journal article" date="2020" name="IScience">
        <title>Genome Sequencing of the Endangered Kingdonia uniflora (Circaeasteraceae, Ranunculales) Reveals Potential Mechanisms of Evolutionary Specialization.</title>
        <authorList>
            <person name="Sun Y."/>
            <person name="Deng T."/>
            <person name="Zhang A."/>
            <person name="Moore M.J."/>
            <person name="Landis J.B."/>
            <person name="Lin N."/>
            <person name="Zhang H."/>
            <person name="Zhang X."/>
            <person name="Huang J."/>
            <person name="Zhang X."/>
            <person name="Sun H."/>
            <person name="Wang H."/>
        </authorList>
    </citation>
    <scope>NUCLEOTIDE SEQUENCE [LARGE SCALE GENOMIC DNA]</scope>
    <source>
        <strain evidence="3">TB1705</strain>
        <tissue evidence="3">Leaf</tissue>
    </source>
</reference>
<dbReference type="OrthoDB" id="1843873at2759"/>
<dbReference type="PANTHER" id="PTHR33492:SF11">
    <property type="entry name" value="OS04G0670900 PROTEIN"/>
    <property type="match status" value="1"/>
</dbReference>
<protein>
    <recommendedName>
        <fullName evidence="2">Myb-like domain-containing protein</fullName>
    </recommendedName>
</protein>
<evidence type="ECO:0000256" key="1">
    <source>
        <dbReference type="SAM" id="MobiDB-lite"/>
    </source>
</evidence>
<gene>
    <name evidence="3" type="ORF">GIB67_006279</name>
</gene>
<feature type="domain" description="Myb-like" evidence="2">
    <location>
        <begin position="46"/>
        <end position="129"/>
    </location>
</feature>
<organism evidence="3 4">
    <name type="scientific">Kingdonia uniflora</name>
    <dbReference type="NCBI Taxonomy" id="39325"/>
    <lineage>
        <taxon>Eukaryota</taxon>
        <taxon>Viridiplantae</taxon>
        <taxon>Streptophyta</taxon>
        <taxon>Embryophyta</taxon>
        <taxon>Tracheophyta</taxon>
        <taxon>Spermatophyta</taxon>
        <taxon>Magnoliopsida</taxon>
        <taxon>Ranunculales</taxon>
        <taxon>Circaeasteraceae</taxon>
        <taxon>Kingdonia</taxon>
    </lineage>
</organism>
<evidence type="ECO:0000313" key="4">
    <source>
        <dbReference type="Proteomes" id="UP000541444"/>
    </source>
</evidence>
<dbReference type="Proteomes" id="UP000541444">
    <property type="component" value="Unassembled WGS sequence"/>
</dbReference>
<accession>A0A7J7P598</accession>
<feature type="region of interest" description="Disordered" evidence="1">
    <location>
        <begin position="69"/>
        <end position="96"/>
    </location>
</feature>
<keyword evidence="4" id="KW-1185">Reference proteome</keyword>
<sequence>MSEPPTTSTIQYHHYQHHQYQSPAPLLITPITTTPPTLFTQDTTTLRDYHKGNWKLEETLTLIKAKKLEEQRKKTSKTSTFSSSTSSPTSSSSSSRRAKLSWKRIEDYCWTHNCCRSDTQCNDKWDNLIRDYKKVRNNLDHHTCPSRCKEEDEDVNDNVQQQQQHQVVVESYWKMEKKERKENGLPTNLDFEVFYALDEILQTKYSSHSHNNKTVTTPLALPSTLAETPPPLPAVSVAFIRQAPPQTLPLPSPPLQTVSDSSDTSEPDRSERLESDTKRRKMESRSDSVLLAETLQVCEEHRERRHRDIMAIEDRRVKIEETRNEANEKGFTKLIAAVNNLSGVIHALLSDRQGNAT</sequence>
<proteinExistence type="predicted"/>
<dbReference type="InterPro" id="IPR001005">
    <property type="entry name" value="SANT/Myb"/>
</dbReference>
<dbReference type="EMBL" id="JACGCM010000252">
    <property type="protein sequence ID" value="KAF6174627.1"/>
    <property type="molecule type" value="Genomic_DNA"/>
</dbReference>
<dbReference type="Pfam" id="PF13837">
    <property type="entry name" value="Myb_DNA-bind_4"/>
    <property type="match status" value="1"/>
</dbReference>
<feature type="compositionally biased region" description="Low complexity" evidence="1">
    <location>
        <begin position="77"/>
        <end position="95"/>
    </location>
</feature>
<dbReference type="PROSITE" id="PS50090">
    <property type="entry name" value="MYB_LIKE"/>
    <property type="match status" value="1"/>
</dbReference>
<evidence type="ECO:0000259" key="2">
    <source>
        <dbReference type="PROSITE" id="PS50090"/>
    </source>
</evidence>
<dbReference type="PANTHER" id="PTHR33492">
    <property type="entry name" value="OSJNBA0043A12.37 PROTEIN-RELATED"/>
    <property type="match status" value="1"/>
</dbReference>
<feature type="region of interest" description="Disordered" evidence="1">
    <location>
        <begin position="244"/>
        <end position="286"/>
    </location>
</feature>
<dbReference type="InterPro" id="IPR044822">
    <property type="entry name" value="Myb_DNA-bind_4"/>
</dbReference>
<feature type="compositionally biased region" description="Basic and acidic residues" evidence="1">
    <location>
        <begin position="266"/>
        <end position="277"/>
    </location>
</feature>
<dbReference type="AlphaFoldDB" id="A0A7J7P598"/>
<name>A0A7J7P598_9MAGN</name>
<comment type="caution">
    <text evidence="3">The sequence shown here is derived from an EMBL/GenBank/DDBJ whole genome shotgun (WGS) entry which is preliminary data.</text>
</comment>
<dbReference type="Gene3D" id="1.10.10.60">
    <property type="entry name" value="Homeodomain-like"/>
    <property type="match status" value="1"/>
</dbReference>